<keyword evidence="20" id="KW-1185">Reference proteome</keyword>
<dbReference type="GO" id="GO:0015891">
    <property type="term" value="P:siderophore transport"/>
    <property type="evidence" value="ECO:0007669"/>
    <property type="project" value="InterPro"/>
</dbReference>
<evidence type="ECO:0000256" key="15">
    <source>
        <dbReference type="RuleBase" id="RU003357"/>
    </source>
</evidence>
<dbReference type="STRING" id="658167.SAMN04488135_1039"/>
<dbReference type="EMBL" id="FQXE01000003">
    <property type="protein sequence ID" value="SHH34728.1"/>
    <property type="molecule type" value="Genomic_DNA"/>
</dbReference>
<keyword evidence="7 16" id="KW-0732">Signal</keyword>
<evidence type="ECO:0000256" key="6">
    <source>
        <dbReference type="ARBA" id="ARBA00022692"/>
    </source>
</evidence>
<evidence type="ECO:0000256" key="7">
    <source>
        <dbReference type="ARBA" id="ARBA00022729"/>
    </source>
</evidence>
<evidence type="ECO:0000256" key="14">
    <source>
        <dbReference type="PROSITE-ProRule" id="PRU01360"/>
    </source>
</evidence>
<evidence type="ECO:0000313" key="19">
    <source>
        <dbReference type="EMBL" id="SHH34728.1"/>
    </source>
</evidence>
<dbReference type="PANTHER" id="PTHR32552">
    <property type="entry name" value="FERRICHROME IRON RECEPTOR-RELATED"/>
    <property type="match status" value="1"/>
</dbReference>
<dbReference type="InterPro" id="IPR012910">
    <property type="entry name" value="Plug_dom"/>
</dbReference>
<keyword evidence="9" id="KW-0406">Ion transport</keyword>
<evidence type="ECO:0000259" key="17">
    <source>
        <dbReference type="Pfam" id="PF00593"/>
    </source>
</evidence>
<evidence type="ECO:0000256" key="10">
    <source>
        <dbReference type="ARBA" id="ARBA00023077"/>
    </source>
</evidence>
<evidence type="ECO:0000256" key="13">
    <source>
        <dbReference type="ARBA" id="ARBA00023237"/>
    </source>
</evidence>
<keyword evidence="13 14" id="KW-0998">Cell outer membrane</keyword>
<dbReference type="InterPro" id="IPR036942">
    <property type="entry name" value="Beta-barrel_TonB_sf"/>
</dbReference>
<dbReference type="RefSeq" id="WP_073102214.1">
    <property type="nucleotide sequence ID" value="NZ_FQXE01000003.1"/>
</dbReference>
<evidence type="ECO:0000256" key="9">
    <source>
        <dbReference type="ARBA" id="ARBA00023065"/>
    </source>
</evidence>
<gene>
    <name evidence="19" type="ORF">SAMN04488135_1039</name>
</gene>
<keyword evidence="12" id="KW-0675">Receptor</keyword>
<dbReference type="PANTHER" id="PTHR32552:SF68">
    <property type="entry name" value="FERRICHROME OUTER MEMBRANE TRANSPORTER_PHAGE RECEPTOR"/>
    <property type="match status" value="1"/>
</dbReference>
<protein>
    <submittedName>
        <fullName evidence="19">Iron complex outermembrane recepter protein</fullName>
    </submittedName>
</protein>
<feature type="chain" id="PRO_5012115735" evidence="16">
    <location>
        <begin position="24"/>
        <end position="734"/>
    </location>
</feature>
<keyword evidence="10 15" id="KW-0798">TonB box</keyword>
<dbReference type="FunFam" id="2.170.130.10:FF:000001">
    <property type="entry name" value="Catecholate siderophore TonB-dependent receptor"/>
    <property type="match status" value="1"/>
</dbReference>
<evidence type="ECO:0000256" key="11">
    <source>
        <dbReference type="ARBA" id="ARBA00023136"/>
    </source>
</evidence>
<keyword evidence="4 14" id="KW-1134">Transmembrane beta strand</keyword>
<proteinExistence type="inferred from homology"/>
<dbReference type="Pfam" id="PF00593">
    <property type="entry name" value="TonB_dep_Rec_b-barrel"/>
    <property type="match status" value="1"/>
</dbReference>
<name>A0A1M5S8Y0_9BURK</name>
<dbReference type="AlphaFoldDB" id="A0A1M5S8Y0"/>
<dbReference type="GO" id="GO:0015344">
    <property type="term" value="F:siderophore uptake transmembrane transporter activity"/>
    <property type="evidence" value="ECO:0007669"/>
    <property type="project" value="TreeGrafter"/>
</dbReference>
<keyword evidence="3 14" id="KW-0813">Transport</keyword>
<keyword evidence="8" id="KW-0408">Iron</keyword>
<keyword evidence="6 14" id="KW-0812">Transmembrane</keyword>
<dbReference type="PROSITE" id="PS52016">
    <property type="entry name" value="TONB_DEPENDENT_REC_3"/>
    <property type="match status" value="1"/>
</dbReference>
<feature type="domain" description="TonB-dependent receptor-like beta-barrel" evidence="17">
    <location>
        <begin position="245"/>
        <end position="703"/>
    </location>
</feature>
<evidence type="ECO:0000256" key="16">
    <source>
        <dbReference type="SAM" id="SignalP"/>
    </source>
</evidence>
<feature type="domain" description="TonB-dependent receptor plug" evidence="18">
    <location>
        <begin position="70"/>
        <end position="171"/>
    </location>
</feature>
<dbReference type="InterPro" id="IPR010105">
    <property type="entry name" value="TonB_sidphr_rcpt"/>
</dbReference>
<keyword evidence="11 14" id="KW-0472">Membrane</keyword>
<organism evidence="19 20">
    <name type="scientific">Pollutimonas bauzanensis</name>
    <dbReference type="NCBI Taxonomy" id="658167"/>
    <lineage>
        <taxon>Bacteria</taxon>
        <taxon>Pseudomonadati</taxon>
        <taxon>Pseudomonadota</taxon>
        <taxon>Betaproteobacteria</taxon>
        <taxon>Burkholderiales</taxon>
        <taxon>Alcaligenaceae</taxon>
        <taxon>Pollutimonas</taxon>
    </lineage>
</organism>
<evidence type="ECO:0000256" key="5">
    <source>
        <dbReference type="ARBA" id="ARBA00022496"/>
    </source>
</evidence>
<dbReference type="GO" id="GO:0038023">
    <property type="term" value="F:signaling receptor activity"/>
    <property type="evidence" value="ECO:0007669"/>
    <property type="project" value="InterPro"/>
</dbReference>
<dbReference type="SUPFAM" id="SSF56935">
    <property type="entry name" value="Porins"/>
    <property type="match status" value="1"/>
</dbReference>
<dbReference type="Proteomes" id="UP000184226">
    <property type="component" value="Unassembled WGS sequence"/>
</dbReference>
<comment type="similarity">
    <text evidence="2 14 15">Belongs to the TonB-dependent receptor family.</text>
</comment>
<dbReference type="Gene3D" id="2.170.130.10">
    <property type="entry name" value="TonB-dependent receptor, plug domain"/>
    <property type="match status" value="1"/>
</dbReference>
<dbReference type="InterPro" id="IPR037066">
    <property type="entry name" value="Plug_dom_sf"/>
</dbReference>
<evidence type="ECO:0000256" key="3">
    <source>
        <dbReference type="ARBA" id="ARBA00022448"/>
    </source>
</evidence>
<evidence type="ECO:0000256" key="1">
    <source>
        <dbReference type="ARBA" id="ARBA00004571"/>
    </source>
</evidence>
<dbReference type="InterPro" id="IPR000531">
    <property type="entry name" value="Beta-barrel_TonB"/>
</dbReference>
<sequence length="734" mass="79663">MNHHSFTVIAVALALAFPLIGHAQQAAGDPPPVSLPAVLVKGASQSLADPVDKGYVATRARSAMKSNTSLLETSQAVNVITRTEMEQQGATSVAKAVRYTPGIVAHYGDNDARYDWLTLRGFTPARYLDGLVLPFGALGYAQPRIEPYGLERIEVLKGPSSGLFGQTAPGGLLNMVTKKPTEDRLREVGVQFGSFDRKEASFDLGGPVDENNTVLYRLTGLVKDSGTQFDYIKDNKRFLQGGLTFNISDATRLTVSGQYQKIDSDGGGGAPVLPRVGTVTPSAKGYISRDRYVGDPDYDRFTNEQKLLGYTLEHQFNDRTGFKQTARISQVDTNSRRTQVGAVVGDTKAVRYAWAFPEKATTMQIDNQLNADVDWGVTKHRITAGVDYLRDRADYTESQLGILYVPGTSSFDLFDLYNPVYGNNNIAVPPAGTNIHQTREQLGLYLQDQISLDKWRLTLAGRQDWANLDRSTTNVAANTSVNSDVDHHRFTGRAAVSYIFDNGVAPYFSYSTSFQPVAGQTASGANLKPTTGKQIEVGVKYQPANRNALLTASLFQIKQDNVTAATADPRYTEQAGQVKSQGLELEGKASVSRALNLTVSYAYMDTEITKANAAASSGAVGNRLNFVPRHQASAWADYTVQGGPLGGLGIGAGIRHSGDVYGALSNSPDTRTSGFTVVDASLRYDLGRIGMKGADVSLNIDNLFDKKYVASCLSVNACYWGTERAAYANLRYRW</sequence>
<evidence type="ECO:0000256" key="8">
    <source>
        <dbReference type="ARBA" id="ARBA00023004"/>
    </source>
</evidence>
<dbReference type="Pfam" id="PF07715">
    <property type="entry name" value="Plug"/>
    <property type="match status" value="1"/>
</dbReference>
<evidence type="ECO:0000256" key="4">
    <source>
        <dbReference type="ARBA" id="ARBA00022452"/>
    </source>
</evidence>
<dbReference type="NCBIfam" id="TIGR01783">
    <property type="entry name" value="TonB-siderophor"/>
    <property type="match status" value="1"/>
</dbReference>
<evidence type="ECO:0000256" key="12">
    <source>
        <dbReference type="ARBA" id="ARBA00023170"/>
    </source>
</evidence>
<dbReference type="Gene3D" id="2.40.170.20">
    <property type="entry name" value="TonB-dependent receptor, beta-barrel domain"/>
    <property type="match status" value="1"/>
</dbReference>
<comment type="subcellular location">
    <subcellularLocation>
        <location evidence="1 14">Cell outer membrane</location>
        <topology evidence="1 14">Multi-pass membrane protein</topology>
    </subcellularLocation>
</comment>
<dbReference type="OrthoDB" id="127311at2"/>
<accession>A0A1M5S8Y0</accession>
<keyword evidence="5" id="KW-0410">Iron transport</keyword>
<evidence type="ECO:0000313" key="20">
    <source>
        <dbReference type="Proteomes" id="UP000184226"/>
    </source>
</evidence>
<evidence type="ECO:0000259" key="18">
    <source>
        <dbReference type="Pfam" id="PF07715"/>
    </source>
</evidence>
<dbReference type="CDD" id="cd01347">
    <property type="entry name" value="ligand_gated_channel"/>
    <property type="match status" value="1"/>
</dbReference>
<feature type="signal peptide" evidence="16">
    <location>
        <begin position="1"/>
        <end position="23"/>
    </location>
</feature>
<evidence type="ECO:0000256" key="2">
    <source>
        <dbReference type="ARBA" id="ARBA00009810"/>
    </source>
</evidence>
<dbReference type="InterPro" id="IPR039426">
    <property type="entry name" value="TonB-dep_rcpt-like"/>
</dbReference>
<dbReference type="GO" id="GO:0009279">
    <property type="term" value="C:cell outer membrane"/>
    <property type="evidence" value="ECO:0007669"/>
    <property type="project" value="UniProtKB-SubCell"/>
</dbReference>
<reference evidence="19 20" key="1">
    <citation type="submission" date="2016-11" db="EMBL/GenBank/DDBJ databases">
        <authorList>
            <person name="Jaros S."/>
            <person name="Januszkiewicz K."/>
            <person name="Wedrychowicz H."/>
        </authorList>
    </citation>
    <scope>NUCLEOTIDE SEQUENCE [LARGE SCALE GENOMIC DNA]</scope>
    <source>
        <strain evidence="19 20">CGMCC 1.10190</strain>
    </source>
</reference>